<dbReference type="Proteomes" id="UP000198406">
    <property type="component" value="Unassembled WGS sequence"/>
</dbReference>
<name>A0A1Z5KGX4_FISSO</name>
<keyword evidence="2" id="KW-1185">Reference proteome</keyword>
<sequence length="222" mass="24532">MTFAGKRDRHLGACDCDECGVKPGGFVLPNEIKEAIDRFKRIKGSLKRTQERQLVRQEAVKIGEETVMFSIWQWTLPSEAEPLLEFGNNHRIICVERLGGKLQHIGTGIVGSSSEEDGRHILESWTAGSAHVLASRQGKAVGWVHENDNETTGPAVLYMVKIPPSAMHANIEGTVSWCRVIRDICQRALASKEKCESSDGAPLEAQEAKELLELCKSLQQGK</sequence>
<evidence type="ECO:0000313" key="1">
    <source>
        <dbReference type="EMBL" id="GAX25218.1"/>
    </source>
</evidence>
<accession>A0A1Z5KGX4</accession>
<reference evidence="1 2" key="1">
    <citation type="journal article" date="2015" name="Plant Cell">
        <title>Oil accumulation by the oleaginous diatom Fistulifera solaris as revealed by the genome and transcriptome.</title>
        <authorList>
            <person name="Tanaka T."/>
            <person name="Maeda Y."/>
            <person name="Veluchamy A."/>
            <person name="Tanaka M."/>
            <person name="Abida H."/>
            <person name="Marechal E."/>
            <person name="Bowler C."/>
            <person name="Muto M."/>
            <person name="Sunaga Y."/>
            <person name="Tanaka M."/>
            <person name="Yoshino T."/>
            <person name="Taniguchi T."/>
            <person name="Fukuda Y."/>
            <person name="Nemoto M."/>
            <person name="Matsumoto M."/>
            <person name="Wong P.S."/>
            <person name="Aburatani S."/>
            <person name="Fujibuchi W."/>
        </authorList>
    </citation>
    <scope>NUCLEOTIDE SEQUENCE [LARGE SCALE GENOMIC DNA]</scope>
    <source>
        <strain evidence="1 2">JPCC DA0580</strain>
    </source>
</reference>
<dbReference type="OrthoDB" id="48331at2759"/>
<dbReference type="AlphaFoldDB" id="A0A1Z5KGX4"/>
<dbReference type="InParanoid" id="A0A1Z5KGX4"/>
<evidence type="ECO:0000313" key="2">
    <source>
        <dbReference type="Proteomes" id="UP000198406"/>
    </source>
</evidence>
<comment type="caution">
    <text evidence="1">The sequence shown here is derived from an EMBL/GenBank/DDBJ whole genome shotgun (WGS) entry which is preliminary data.</text>
</comment>
<gene>
    <name evidence="1" type="ORF">FisN_5Lh301</name>
</gene>
<organism evidence="1 2">
    <name type="scientific">Fistulifera solaris</name>
    <name type="common">Oleaginous diatom</name>
    <dbReference type="NCBI Taxonomy" id="1519565"/>
    <lineage>
        <taxon>Eukaryota</taxon>
        <taxon>Sar</taxon>
        <taxon>Stramenopiles</taxon>
        <taxon>Ochrophyta</taxon>
        <taxon>Bacillariophyta</taxon>
        <taxon>Bacillariophyceae</taxon>
        <taxon>Bacillariophycidae</taxon>
        <taxon>Naviculales</taxon>
        <taxon>Naviculaceae</taxon>
        <taxon>Fistulifera</taxon>
    </lineage>
</organism>
<protein>
    <submittedName>
        <fullName evidence="1">Uncharacterized protein</fullName>
    </submittedName>
</protein>
<dbReference type="EMBL" id="BDSP01000223">
    <property type="protein sequence ID" value="GAX25218.1"/>
    <property type="molecule type" value="Genomic_DNA"/>
</dbReference>
<proteinExistence type="predicted"/>